<organism evidence="2 3">
    <name type="scientific">Teichococcus oryzae</name>
    <dbReference type="NCBI Taxonomy" id="1608942"/>
    <lineage>
        <taxon>Bacteria</taxon>
        <taxon>Pseudomonadati</taxon>
        <taxon>Pseudomonadota</taxon>
        <taxon>Alphaproteobacteria</taxon>
        <taxon>Acetobacterales</taxon>
        <taxon>Roseomonadaceae</taxon>
        <taxon>Roseomonas</taxon>
    </lineage>
</organism>
<name>A0A5B2TD38_9PROT</name>
<dbReference type="RefSeq" id="WP_149813114.1">
    <property type="nucleotide sequence ID" value="NZ_VUKA01000008.1"/>
</dbReference>
<reference evidence="2 3" key="1">
    <citation type="journal article" date="2015" name="Int. J. Syst. Evol. Microbiol.">
        <title>Roseomonas oryzae sp. nov., isolated from paddy rhizosphere soil.</title>
        <authorList>
            <person name="Ramaprasad E.V."/>
            <person name="Sasikala Ch."/>
            <person name="Ramana Ch.V."/>
        </authorList>
    </citation>
    <scope>NUCLEOTIDE SEQUENCE [LARGE SCALE GENOMIC DNA]</scope>
    <source>
        <strain evidence="2 3">KCTC 42542</strain>
    </source>
</reference>
<dbReference type="InterPro" id="IPR022496">
    <property type="entry name" value="T6A_TsaB"/>
</dbReference>
<evidence type="ECO:0000313" key="2">
    <source>
        <dbReference type="EMBL" id="KAA2212417.1"/>
    </source>
</evidence>
<dbReference type="GO" id="GO:0016740">
    <property type="term" value="F:transferase activity"/>
    <property type="evidence" value="ECO:0007669"/>
    <property type="project" value="UniProtKB-KW"/>
</dbReference>
<dbReference type="InterPro" id="IPR043129">
    <property type="entry name" value="ATPase_NBD"/>
</dbReference>
<dbReference type="GO" id="GO:0002949">
    <property type="term" value="P:tRNA threonylcarbamoyladenosine modification"/>
    <property type="evidence" value="ECO:0007669"/>
    <property type="project" value="InterPro"/>
</dbReference>
<dbReference type="Gene3D" id="3.30.420.40">
    <property type="match status" value="2"/>
</dbReference>
<keyword evidence="3" id="KW-1185">Reference proteome</keyword>
<dbReference type="Pfam" id="PF00814">
    <property type="entry name" value="TsaD"/>
    <property type="match status" value="1"/>
</dbReference>
<dbReference type="SUPFAM" id="SSF53067">
    <property type="entry name" value="Actin-like ATPase domain"/>
    <property type="match status" value="1"/>
</dbReference>
<protein>
    <submittedName>
        <fullName evidence="2">tRNA (Adenosine(37)-N6)-threonylcarbamoyltransferase complex dimerization subunit type 1 TsaB</fullName>
    </submittedName>
</protein>
<keyword evidence="2" id="KW-0808">Transferase</keyword>
<dbReference type="AlphaFoldDB" id="A0A5B2TD38"/>
<dbReference type="OrthoDB" id="9809995at2"/>
<dbReference type="Proteomes" id="UP000322110">
    <property type="component" value="Unassembled WGS sequence"/>
</dbReference>
<dbReference type="NCBIfam" id="TIGR03725">
    <property type="entry name" value="T6A_YeaZ"/>
    <property type="match status" value="1"/>
</dbReference>
<dbReference type="EMBL" id="VUKA01000008">
    <property type="protein sequence ID" value="KAA2212417.1"/>
    <property type="molecule type" value="Genomic_DNA"/>
</dbReference>
<proteinExistence type="predicted"/>
<dbReference type="InterPro" id="IPR000905">
    <property type="entry name" value="Gcp-like_dom"/>
</dbReference>
<dbReference type="PANTHER" id="PTHR11735:SF11">
    <property type="entry name" value="TRNA THREONYLCARBAMOYLADENOSINE BIOSYNTHESIS PROTEIN TSAB"/>
    <property type="match status" value="1"/>
</dbReference>
<feature type="domain" description="Gcp-like" evidence="1">
    <location>
        <begin position="34"/>
        <end position="103"/>
    </location>
</feature>
<evidence type="ECO:0000313" key="3">
    <source>
        <dbReference type="Proteomes" id="UP000322110"/>
    </source>
</evidence>
<dbReference type="PANTHER" id="PTHR11735">
    <property type="entry name" value="TRNA N6-ADENOSINE THREONYLCARBAMOYLTRANSFERASE"/>
    <property type="match status" value="1"/>
</dbReference>
<dbReference type="GO" id="GO:0005829">
    <property type="term" value="C:cytosol"/>
    <property type="evidence" value="ECO:0007669"/>
    <property type="project" value="TreeGrafter"/>
</dbReference>
<gene>
    <name evidence="2" type="primary">tsaB</name>
    <name evidence="2" type="ORF">F0Q34_15370</name>
</gene>
<sequence length="222" mass="21983">MRILAVDGALARASAAVWADGAVLAQAARDGARGQATALPPMVAQVLAEAGLAATELDAVAAVVGPGGFTGLRAALALAQGLALAIDRPAIGVTTGEALAASLPDRLRADHAVWSVTDTKRGRVLLERFAPGAATAAGPPEPFMLEDLPPQDRPVVLVGDAAEAAARVLAERGTPPHGIGAALPEAGAAAAVAALRLAGHLPPLPALPLYVEPPAVRPPAGA</sequence>
<accession>A0A5B2TD38</accession>
<evidence type="ECO:0000259" key="1">
    <source>
        <dbReference type="Pfam" id="PF00814"/>
    </source>
</evidence>
<comment type="caution">
    <text evidence="2">The sequence shown here is derived from an EMBL/GenBank/DDBJ whole genome shotgun (WGS) entry which is preliminary data.</text>
</comment>